<protein>
    <submittedName>
        <fullName evidence="2">SUN domain-containing protein 3</fullName>
    </submittedName>
</protein>
<gene>
    <name evidence="2" type="primary">SUN3_2</name>
    <name evidence="2" type="ORF">VKT23_019184</name>
</gene>
<keyword evidence="3" id="KW-1185">Reference proteome</keyword>
<name>A0ABR1IM23_9AGAR</name>
<feature type="compositionally biased region" description="Basic residues" evidence="1">
    <location>
        <begin position="266"/>
        <end position="275"/>
    </location>
</feature>
<comment type="caution">
    <text evidence="2">The sequence shown here is derived from an EMBL/GenBank/DDBJ whole genome shotgun (WGS) entry which is preliminary data.</text>
</comment>
<feature type="compositionally biased region" description="Polar residues" evidence="1">
    <location>
        <begin position="71"/>
        <end position="89"/>
    </location>
</feature>
<reference evidence="2 3" key="1">
    <citation type="submission" date="2024-01" db="EMBL/GenBank/DDBJ databases">
        <title>A draft genome for the cacao thread blight pathogen Marasmiellus scandens.</title>
        <authorList>
            <person name="Baruah I.K."/>
            <person name="Leung J."/>
            <person name="Bukari Y."/>
            <person name="Amoako-Attah I."/>
            <person name="Meinhardt L.W."/>
            <person name="Bailey B.A."/>
            <person name="Cohen S.P."/>
        </authorList>
    </citation>
    <scope>NUCLEOTIDE SEQUENCE [LARGE SCALE GENOMIC DNA]</scope>
    <source>
        <strain evidence="2 3">GH-19</strain>
    </source>
</reference>
<dbReference type="EMBL" id="JBANRG010000095">
    <property type="protein sequence ID" value="KAK7436337.1"/>
    <property type="molecule type" value="Genomic_DNA"/>
</dbReference>
<feature type="region of interest" description="Disordered" evidence="1">
    <location>
        <begin position="255"/>
        <end position="275"/>
    </location>
</feature>
<sequence length="410" mass="46384">MNDPTPGGEQPYQNARPLAFQCEGDPLSRSTRPASAGPGTPTGDSPPRTPAGSQTSDSSSEDEEEEDADNQPATRATIQDSIRETTTLLSGIAATLGATHQPAGGRSTRRATSPSASSHAGWEGPPHPKPPKRTGLRQHRPKERNGFRDDIRKQLRKLLTHGELNFDPTDAEAEVFASTWNARAPDGPNSCDRDRFRIYLGGRPTHAWNQSAARVFAEVLISDGETPYGEADRITLQHAFMVRLRSLIKDFRSSKSGISKQERDKANRRRERKAAHHTDILARLGVDGMSSDEEVNTVPYMHEYHVRYPRWRARSLGVFLHTIDRVHLLRREEEQGRYGNFPHLRVRPQDLEENDIYVEGKFVPQLPKNAYDPDWLRGRPRRQMQQYIRPEEVEHDFVHDPQIYAWLGMG</sequence>
<feature type="region of interest" description="Disordered" evidence="1">
    <location>
        <begin position="1"/>
        <end position="150"/>
    </location>
</feature>
<accession>A0ABR1IM23</accession>
<organism evidence="2 3">
    <name type="scientific">Marasmiellus scandens</name>
    <dbReference type="NCBI Taxonomy" id="2682957"/>
    <lineage>
        <taxon>Eukaryota</taxon>
        <taxon>Fungi</taxon>
        <taxon>Dikarya</taxon>
        <taxon>Basidiomycota</taxon>
        <taxon>Agaricomycotina</taxon>
        <taxon>Agaricomycetes</taxon>
        <taxon>Agaricomycetidae</taxon>
        <taxon>Agaricales</taxon>
        <taxon>Marasmiineae</taxon>
        <taxon>Omphalotaceae</taxon>
        <taxon>Marasmiellus</taxon>
    </lineage>
</organism>
<dbReference type="Proteomes" id="UP001498398">
    <property type="component" value="Unassembled WGS sequence"/>
</dbReference>
<evidence type="ECO:0000313" key="2">
    <source>
        <dbReference type="EMBL" id="KAK7436337.1"/>
    </source>
</evidence>
<feature type="compositionally biased region" description="Basic residues" evidence="1">
    <location>
        <begin position="129"/>
        <end position="142"/>
    </location>
</feature>
<evidence type="ECO:0000313" key="3">
    <source>
        <dbReference type="Proteomes" id="UP001498398"/>
    </source>
</evidence>
<feature type="compositionally biased region" description="Acidic residues" evidence="1">
    <location>
        <begin position="59"/>
        <end position="69"/>
    </location>
</feature>
<proteinExistence type="predicted"/>
<evidence type="ECO:0000256" key="1">
    <source>
        <dbReference type="SAM" id="MobiDB-lite"/>
    </source>
</evidence>